<dbReference type="Pfam" id="PF00201">
    <property type="entry name" value="UDPGT"/>
    <property type="match status" value="1"/>
</dbReference>
<dbReference type="AlphaFoldDB" id="A0ABD3KFF7"/>
<feature type="region of interest" description="Disordered" evidence="6">
    <location>
        <begin position="178"/>
        <end position="200"/>
    </location>
</feature>
<proteinExistence type="inferred from homology"/>
<keyword evidence="2 4" id="KW-0328">Glycosyltransferase</keyword>
<comment type="caution">
    <text evidence="7">The sequence shown here is derived from an EMBL/GenBank/DDBJ whole genome shotgun (WGS) entry which is preliminary data.</text>
</comment>
<evidence type="ECO:0000256" key="5">
    <source>
        <dbReference type="RuleBase" id="RU362057"/>
    </source>
</evidence>
<sequence>MSAENEILVVPKIGQGHLFPCIELCKYLLRRDFRITVLADSDISSSVPSALQQSPLFALVDVSPQPQETPADPPAGFPRQHQQMARGIESFLAGRDPARARPVCAVIDHIMYKTEEVFSKLGIPTVTFITSGACWAAVQHAAYVVRPDDMKPEEVRALPGLPNEMVLSYSDLKQRRHWMPSNRGGRGGGRGPGGSGLQMGPPLPGQPAPWVEEVKSSVALLINTCDDLERPFLDYVANLTGRPVWGIGPLLPDEYWRSAASLLQERGIRPKRESNYSDDEIIGWLDRQPRNSVMYISFGSEVGPSAEEYPELAKALEESSRPFIWVIQKKSGRPGPPGGGPAQMESSYFPHGLDSRVGERGLVIHGWAPQLLILSHPSTGGFVSHCGWNSTVEAIVRGVPILAWPIRGDQYYNAKLVVNHLKIGALVCDEYPAEMVQKDDVLKGIERVLTDEGIRRRSVGLGERFERGFPESSVTPMHHELAFELRAVNKEVPAPVSLISAVCNMSFSWVLNDPLLQSFVE</sequence>
<keyword evidence="3 4" id="KW-0808">Transferase</keyword>
<evidence type="ECO:0000256" key="3">
    <source>
        <dbReference type="ARBA" id="ARBA00022679"/>
    </source>
</evidence>
<dbReference type="PROSITE" id="PS00375">
    <property type="entry name" value="UDPGT"/>
    <property type="match status" value="1"/>
</dbReference>
<evidence type="ECO:0000313" key="7">
    <source>
        <dbReference type="EMBL" id="KAL3738595.1"/>
    </source>
</evidence>
<dbReference type="InterPro" id="IPR035595">
    <property type="entry name" value="UDP_glycos_trans_CS"/>
</dbReference>
<protein>
    <recommendedName>
        <fullName evidence="5">Glycosyltransferase</fullName>
        <ecNumber evidence="5">2.4.1.-</ecNumber>
    </recommendedName>
</protein>
<keyword evidence="8" id="KW-1185">Reference proteome</keyword>
<evidence type="ECO:0000313" key="8">
    <source>
        <dbReference type="Proteomes" id="UP001634007"/>
    </source>
</evidence>
<dbReference type="GO" id="GO:0016757">
    <property type="term" value="F:glycosyltransferase activity"/>
    <property type="evidence" value="ECO:0007669"/>
    <property type="project" value="UniProtKB-KW"/>
</dbReference>
<evidence type="ECO:0000256" key="2">
    <source>
        <dbReference type="ARBA" id="ARBA00022676"/>
    </source>
</evidence>
<dbReference type="FunFam" id="3.40.50.2000:FF:000060">
    <property type="entry name" value="Glycosyltransferase"/>
    <property type="match status" value="1"/>
</dbReference>
<evidence type="ECO:0000256" key="4">
    <source>
        <dbReference type="RuleBase" id="RU003718"/>
    </source>
</evidence>
<dbReference type="EMBL" id="JBJKBG010000005">
    <property type="protein sequence ID" value="KAL3738595.1"/>
    <property type="molecule type" value="Genomic_DNA"/>
</dbReference>
<evidence type="ECO:0000256" key="1">
    <source>
        <dbReference type="ARBA" id="ARBA00009995"/>
    </source>
</evidence>
<dbReference type="InterPro" id="IPR002213">
    <property type="entry name" value="UDP_glucos_trans"/>
</dbReference>
<dbReference type="CDD" id="cd03784">
    <property type="entry name" value="GT1_Gtf-like"/>
    <property type="match status" value="1"/>
</dbReference>
<gene>
    <name evidence="7" type="ORF">ACJRO7_020036</name>
</gene>
<dbReference type="SUPFAM" id="SSF53756">
    <property type="entry name" value="UDP-Glycosyltransferase/glycogen phosphorylase"/>
    <property type="match status" value="1"/>
</dbReference>
<reference evidence="7 8" key="1">
    <citation type="submission" date="2024-11" db="EMBL/GenBank/DDBJ databases">
        <title>Chromosome-level genome assembly of Eucalyptus globulus Labill. provides insights into its genome evolution.</title>
        <authorList>
            <person name="Li X."/>
        </authorList>
    </citation>
    <scope>NUCLEOTIDE SEQUENCE [LARGE SCALE GENOMIC DNA]</scope>
    <source>
        <strain evidence="7">CL2024</strain>
        <tissue evidence="7">Fresh tender leaves</tissue>
    </source>
</reference>
<dbReference type="Proteomes" id="UP001634007">
    <property type="component" value="Unassembled WGS sequence"/>
</dbReference>
<evidence type="ECO:0000256" key="6">
    <source>
        <dbReference type="SAM" id="MobiDB-lite"/>
    </source>
</evidence>
<feature type="compositionally biased region" description="Gly residues" evidence="6">
    <location>
        <begin position="184"/>
        <end position="197"/>
    </location>
</feature>
<organism evidence="7 8">
    <name type="scientific">Eucalyptus globulus</name>
    <name type="common">Tasmanian blue gum</name>
    <dbReference type="NCBI Taxonomy" id="34317"/>
    <lineage>
        <taxon>Eukaryota</taxon>
        <taxon>Viridiplantae</taxon>
        <taxon>Streptophyta</taxon>
        <taxon>Embryophyta</taxon>
        <taxon>Tracheophyta</taxon>
        <taxon>Spermatophyta</taxon>
        <taxon>Magnoliopsida</taxon>
        <taxon>eudicotyledons</taxon>
        <taxon>Gunneridae</taxon>
        <taxon>Pentapetalae</taxon>
        <taxon>rosids</taxon>
        <taxon>malvids</taxon>
        <taxon>Myrtales</taxon>
        <taxon>Myrtaceae</taxon>
        <taxon>Myrtoideae</taxon>
        <taxon>Eucalypteae</taxon>
        <taxon>Eucalyptus</taxon>
    </lineage>
</organism>
<name>A0ABD3KFF7_EUCGL</name>
<dbReference type="PANTHER" id="PTHR48047:SF131">
    <property type="entry name" value="GLYCOSYLTRANSFERASE"/>
    <property type="match status" value="1"/>
</dbReference>
<dbReference type="PANTHER" id="PTHR48047">
    <property type="entry name" value="GLYCOSYLTRANSFERASE"/>
    <property type="match status" value="1"/>
</dbReference>
<dbReference type="Gene3D" id="3.40.50.2000">
    <property type="entry name" value="Glycogen Phosphorylase B"/>
    <property type="match status" value="2"/>
</dbReference>
<comment type="similarity">
    <text evidence="1 4">Belongs to the UDP-glycosyltransferase family.</text>
</comment>
<dbReference type="EC" id="2.4.1.-" evidence="5"/>
<accession>A0ABD3KFF7</accession>